<feature type="region of interest" description="Disordered" evidence="1">
    <location>
        <begin position="1"/>
        <end position="31"/>
    </location>
</feature>
<comment type="caution">
    <text evidence="2">The sequence shown here is derived from an EMBL/GenBank/DDBJ whole genome shotgun (WGS) entry which is preliminary data.</text>
</comment>
<gene>
    <name evidence="2" type="ORF">SNAT2548_LOCUS6466</name>
</gene>
<organism evidence="2 3">
    <name type="scientific">Symbiodinium natans</name>
    <dbReference type="NCBI Taxonomy" id="878477"/>
    <lineage>
        <taxon>Eukaryota</taxon>
        <taxon>Sar</taxon>
        <taxon>Alveolata</taxon>
        <taxon>Dinophyceae</taxon>
        <taxon>Suessiales</taxon>
        <taxon>Symbiodiniaceae</taxon>
        <taxon>Symbiodinium</taxon>
    </lineage>
</organism>
<feature type="non-terminal residue" evidence="2">
    <location>
        <position position="70"/>
    </location>
</feature>
<dbReference type="AlphaFoldDB" id="A0A812JFU0"/>
<dbReference type="Proteomes" id="UP000604046">
    <property type="component" value="Unassembled WGS sequence"/>
</dbReference>
<feature type="non-terminal residue" evidence="2">
    <location>
        <position position="1"/>
    </location>
</feature>
<protein>
    <submittedName>
        <fullName evidence="2">Uncharacterized protein</fullName>
    </submittedName>
</protein>
<accession>A0A812JFU0</accession>
<reference evidence="2" key="1">
    <citation type="submission" date="2021-02" db="EMBL/GenBank/DDBJ databases">
        <authorList>
            <person name="Dougan E. K."/>
            <person name="Rhodes N."/>
            <person name="Thang M."/>
            <person name="Chan C."/>
        </authorList>
    </citation>
    <scope>NUCLEOTIDE SEQUENCE</scope>
</reference>
<evidence type="ECO:0000256" key="1">
    <source>
        <dbReference type="SAM" id="MobiDB-lite"/>
    </source>
</evidence>
<dbReference type="EMBL" id="CAJNDS010000431">
    <property type="protein sequence ID" value="CAE7205316.1"/>
    <property type="molecule type" value="Genomic_DNA"/>
</dbReference>
<sequence length="70" mass="7957">PAPGIYAPLRDASGAHERDRGGWPNSLPRHGDQAQRLWRACGHRLRISRHGPLRKRARPSVARAHWPRRG</sequence>
<evidence type="ECO:0000313" key="3">
    <source>
        <dbReference type="Proteomes" id="UP000604046"/>
    </source>
</evidence>
<name>A0A812JFU0_9DINO</name>
<proteinExistence type="predicted"/>
<evidence type="ECO:0000313" key="2">
    <source>
        <dbReference type="EMBL" id="CAE7205316.1"/>
    </source>
</evidence>
<keyword evidence="3" id="KW-1185">Reference proteome</keyword>